<name>A0A1H8RW33_9HYPH</name>
<evidence type="ECO:0000256" key="1">
    <source>
        <dbReference type="SAM" id="SignalP"/>
    </source>
</evidence>
<reference evidence="2" key="1">
    <citation type="submission" date="2016-10" db="EMBL/GenBank/DDBJ databases">
        <authorList>
            <person name="de Groot N.N."/>
        </authorList>
    </citation>
    <scope>NUCLEOTIDE SEQUENCE [LARGE SCALE GENOMIC DNA]</scope>
    <source>
        <strain evidence="2">CCBAU85039</strain>
    </source>
</reference>
<reference evidence="4" key="3">
    <citation type="submission" date="2016-10" db="EMBL/GenBank/DDBJ databases">
        <authorList>
            <person name="Wibberg D."/>
        </authorList>
    </citation>
    <scope>NUCLEOTIDE SEQUENCE [LARGE SCALE GENOMIC DNA]</scope>
</reference>
<evidence type="ECO:0000313" key="2">
    <source>
        <dbReference type="EMBL" id="SEI08282.1"/>
    </source>
</evidence>
<protein>
    <recommendedName>
        <fullName evidence="6">DUF1236 domain-containing protein</fullName>
    </recommendedName>
</protein>
<accession>A0A1H8RW33</accession>
<keyword evidence="1" id="KW-0732">Signal</keyword>
<evidence type="ECO:0000313" key="4">
    <source>
        <dbReference type="Proteomes" id="UP000183063"/>
    </source>
</evidence>
<dbReference type="EMBL" id="FNXB01000025">
    <property type="protein sequence ID" value="SEI08282.1"/>
    <property type="molecule type" value="Genomic_DNA"/>
</dbReference>
<dbReference type="Proteomes" id="UP000183063">
    <property type="component" value="Unassembled WGS sequence"/>
</dbReference>
<dbReference type="OrthoDB" id="8020822at2"/>
<evidence type="ECO:0000313" key="3">
    <source>
        <dbReference type="EMBL" id="SEO70517.1"/>
    </source>
</evidence>
<dbReference type="Pfam" id="PF06823">
    <property type="entry name" value="DUF1236"/>
    <property type="match status" value="1"/>
</dbReference>
<dbReference type="InterPro" id="IPR009642">
    <property type="entry name" value="DUF1236"/>
</dbReference>
<organism evidence="2 4">
    <name type="scientific">Rhizobium tibeticum</name>
    <dbReference type="NCBI Taxonomy" id="501024"/>
    <lineage>
        <taxon>Bacteria</taxon>
        <taxon>Pseudomonadati</taxon>
        <taxon>Pseudomonadota</taxon>
        <taxon>Alphaproteobacteria</taxon>
        <taxon>Hyphomicrobiales</taxon>
        <taxon>Rhizobiaceae</taxon>
        <taxon>Rhizobium/Agrobacterium group</taxon>
        <taxon>Rhizobium</taxon>
    </lineage>
</organism>
<dbReference type="Proteomes" id="UP000198939">
    <property type="component" value="Unassembled WGS sequence"/>
</dbReference>
<dbReference type="EMBL" id="FOCV01000022">
    <property type="protein sequence ID" value="SEO70517.1"/>
    <property type="molecule type" value="Genomic_DNA"/>
</dbReference>
<feature type="chain" id="PRO_5030029776" description="DUF1236 domain-containing protein" evidence="1">
    <location>
        <begin position="21"/>
        <end position="95"/>
    </location>
</feature>
<dbReference type="STRING" id="501024.RTCCBAU85039_4309"/>
<gene>
    <name evidence="2" type="ORF">RTCCBAU85039_4309</name>
    <name evidence="3" type="ORF">SAMN05216228_102294</name>
</gene>
<dbReference type="RefSeq" id="WP_072378434.1">
    <property type="nucleotide sequence ID" value="NZ_FNXB01000025.1"/>
</dbReference>
<keyword evidence="5" id="KW-1185">Reference proteome</keyword>
<feature type="signal peptide" evidence="1">
    <location>
        <begin position="1"/>
        <end position="20"/>
    </location>
</feature>
<dbReference type="AlphaFoldDB" id="A0A1H8RW33"/>
<evidence type="ECO:0008006" key="6">
    <source>
        <dbReference type="Google" id="ProtNLM"/>
    </source>
</evidence>
<sequence>MKALVTAATAALMLTGTAMAQTTTVVTVPGEVRTYITEQEVPSVVYDGDIIVGTELPSSVEIHTIPSNDAYGYTVVNKKRVIVDPHTHRVIEVIN</sequence>
<proteinExistence type="predicted"/>
<evidence type="ECO:0000313" key="5">
    <source>
        <dbReference type="Proteomes" id="UP000198939"/>
    </source>
</evidence>
<reference evidence="3 5" key="2">
    <citation type="submission" date="2016-10" db="EMBL/GenBank/DDBJ databases">
        <authorList>
            <person name="Varghese N."/>
            <person name="Submissions S."/>
        </authorList>
    </citation>
    <scope>NUCLEOTIDE SEQUENCE [LARGE SCALE GENOMIC DNA]</scope>
    <source>
        <strain evidence="3 5">CGMCC 1.7071</strain>
    </source>
</reference>